<feature type="domain" description="EAL" evidence="2">
    <location>
        <begin position="243"/>
        <end position="493"/>
    </location>
</feature>
<accession>A0A8J6UDR8</accession>
<dbReference type="GO" id="GO:0071111">
    <property type="term" value="F:cyclic-guanylate-specific phosphodiesterase activity"/>
    <property type="evidence" value="ECO:0007669"/>
    <property type="project" value="InterPro"/>
</dbReference>
<sequence length="493" mass="55194">MTRSKVSVWMIYIAPVILVTLAVAILGVLNVRHTVQALAEGYAQAYNRIVANVAIENESALLQPDNCDYLQQALRYEREIYQLQTIADGQILCSSLDHADRRAIIDIEKLDERPQRVELALMPMSQDISVAVVNRRVVDGKVYYAASLVDLDYMRANLGYRTEQRAKSAALFVGDDVAPPNAVRTHGWFVYTALAGVDDNEIQVIASDELIEEKAWFCLFAAIVCSLITSLAIVIARRFLFSHRGIHGEVKSAIKRKEFILHFQLQVDARTGKVVGVEALVRWLHPERGLIYPDVFIPVLEEFGLMTELTELVVEQAAAEFADWTFTERFHLGINFPPDYFLSDKHGQGLISQAKLLKSRGIQLGLEITERQLLDQRAKAAITDLREFGLEVLIDDFGTGQTSLAMLESTPIDYLKIDKCFVDTIGSDSVNTPVLDAIIAMAHGLNLNLIAEGVEHRSQAEYLLARDVTLHQGYLYSKPKPLEQLSQLRQGQA</sequence>
<protein>
    <submittedName>
        <fullName evidence="3">EAL domain-containing protein</fullName>
    </submittedName>
</protein>
<dbReference type="InterPro" id="IPR035919">
    <property type="entry name" value="EAL_sf"/>
</dbReference>
<dbReference type="PANTHER" id="PTHR33121">
    <property type="entry name" value="CYCLIC DI-GMP PHOSPHODIESTERASE PDEF"/>
    <property type="match status" value="1"/>
</dbReference>
<gene>
    <name evidence="3" type="ORF">IC617_02965</name>
</gene>
<dbReference type="AlphaFoldDB" id="A0A8J6UDR8"/>
<dbReference type="EMBL" id="JACXAF010000003">
    <property type="protein sequence ID" value="MBD1388379.1"/>
    <property type="molecule type" value="Genomic_DNA"/>
</dbReference>
<name>A0A8J6UDR8_9GAMM</name>
<keyword evidence="1" id="KW-1133">Transmembrane helix</keyword>
<dbReference type="SUPFAM" id="SSF141868">
    <property type="entry name" value="EAL domain-like"/>
    <property type="match status" value="1"/>
</dbReference>
<keyword evidence="1" id="KW-0472">Membrane</keyword>
<reference evidence="3" key="1">
    <citation type="submission" date="2020-09" db="EMBL/GenBank/DDBJ databases">
        <title>A novel bacterium of genus Neiella, isolated from South China Sea.</title>
        <authorList>
            <person name="Huang H."/>
            <person name="Mo K."/>
            <person name="Hu Y."/>
        </authorList>
    </citation>
    <scope>NUCLEOTIDE SEQUENCE</scope>
    <source>
        <strain evidence="3">HB171785</strain>
    </source>
</reference>
<dbReference type="InterPro" id="IPR050706">
    <property type="entry name" value="Cyclic-di-GMP_PDE-like"/>
</dbReference>
<proteinExistence type="predicted"/>
<comment type="caution">
    <text evidence="3">The sequence shown here is derived from an EMBL/GenBank/DDBJ whole genome shotgun (WGS) entry which is preliminary data.</text>
</comment>
<dbReference type="PROSITE" id="PS50883">
    <property type="entry name" value="EAL"/>
    <property type="match status" value="1"/>
</dbReference>
<dbReference type="SMART" id="SM00052">
    <property type="entry name" value="EAL"/>
    <property type="match status" value="1"/>
</dbReference>
<evidence type="ECO:0000256" key="1">
    <source>
        <dbReference type="SAM" id="Phobius"/>
    </source>
</evidence>
<feature type="transmembrane region" description="Helical" evidence="1">
    <location>
        <begin position="215"/>
        <end position="236"/>
    </location>
</feature>
<keyword evidence="4" id="KW-1185">Reference proteome</keyword>
<evidence type="ECO:0000313" key="3">
    <source>
        <dbReference type="EMBL" id="MBD1388379.1"/>
    </source>
</evidence>
<dbReference type="Pfam" id="PF00563">
    <property type="entry name" value="EAL"/>
    <property type="match status" value="1"/>
</dbReference>
<dbReference type="CDD" id="cd01948">
    <property type="entry name" value="EAL"/>
    <property type="match status" value="1"/>
</dbReference>
<dbReference type="PANTHER" id="PTHR33121:SF79">
    <property type="entry name" value="CYCLIC DI-GMP PHOSPHODIESTERASE PDED-RELATED"/>
    <property type="match status" value="1"/>
</dbReference>
<dbReference type="Proteomes" id="UP000638014">
    <property type="component" value="Unassembled WGS sequence"/>
</dbReference>
<keyword evidence="1" id="KW-0812">Transmembrane</keyword>
<dbReference type="InterPro" id="IPR001633">
    <property type="entry name" value="EAL_dom"/>
</dbReference>
<dbReference type="Gene3D" id="3.20.20.450">
    <property type="entry name" value="EAL domain"/>
    <property type="match status" value="1"/>
</dbReference>
<feature type="transmembrane region" description="Helical" evidence="1">
    <location>
        <begin position="6"/>
        <end position="29"/>
    </location>
</feature>
<organism evidence="3 4">
    <name type="scientific">Neiella litorisoli</name>
    <dbReference type="NCBI Taxonomy" id="2771431"/>
    <lineage>
        <taxon>Bacteria</taxon>
        <taxon>Pseudomonadati</taxon>
        <taxon>Pseudomonadota</taxon>
        <taxon>Gammaproteobacteria</taxon>
        <taxon>Alteromonadales</taxon>
        <taxon>Echinimonadaceae</taxon>
        <taxon>Neiella</taxon>
    </lineage>
</organism>
<evidence type="ECO:0000259" key="2">
    <source>
        <dbReference type="PROSITE" id="PS50883"/>
    </source>
</evidence>
<evidence type="ECO:0000313" key="4">
    <source>
        <dbReference type="Proteomes" id="UP000638014"/>
    </source>
</evidence>